<feature type="compositionally biased region" description="Basic residues" evidence="1">
    <location>
        <begin position="13"/>
        <end position="26"/>
    </location>
</feature>
<dbReference type="AlphaFoldDB" id="A0AAV1S5W2"/>
<evidence type="ECO:0000256" key="1">
    <source>
        <dbReference type="SAM" id="MobiDB-lite"/>
    </source>
</evidence>
<feature type="region of interest" description="Disordered" evidence="1">
    <location>
        <begin position="130"/>
        <end position="186"/>
    </location>
</feature>
<dbReference type="PANTHER" id="PTHR34792">
    <property type="entry name" value="OS02G0121500 PROTEIN"/>
    <property type="match status" value="1"/>
</dbReference>
<dbReference type="EMBL" id="CAWUPB010001173">
    <property type="protein sequence ID" value="CAK7346213.1"/>
    <property type="molecule type" value="Genomic_DNA"/>
</dbReference>
<feature type="region of interest" description="Disordered" evidence="1">
    <location>
        <begin position="1"/>
        <end position="28"/>
    </location>
</feature>
<feature type="compositionally biased region" description="Basic and acidic residues" evidence="1">
    <location>
        <begin position="1"/>
        <end position="12"/>
    </location>
</feature>
<organism evidence="2 3">
    <name type="scientific">Dovyalis caffra</name>
    <dbReference type="NCBI Taxonomy" id="77055"/>
    <lineage>
        <taxon>Eukaryota</taxon>
        <taxon>Viridiplantae</taxon>
        <taxon>Streptophyta</taxon>
        <taxon>Embryophyta</taxon>
        <taxon>Tracheophyta</taxon>
        <taxon>Spermatophyta</taxon>
        <taxon>Magnoliopsida</taxon>
        <taxon>eudicotyledons</taxon>
        <taxon>Gunneridae</taxon>
        <taxon>Pentapetalae</taxon>
        <taxon>rosids</taxon>
        <taxon>fabids</taxon>
        <taxon>Malpighiales</taxon>
        <taxon>Salicaceae</taxon>
        <taxon>Flacourtieae</taxon>
        <taxon>Dovyalis</taxon>
    </lineage>
</organism>
<accession>A0AAV1S5W2</accession>
<sequence>MIDMDKSKDVRPRASRFSRHQIKQSGHKLLSGLNGGDLVVSLEKSKRIKRLSAVNNNINNNKGSCSYEVEEERKCEMGGGGGDVSDKEEVQASTTTFSTTSTSSKRFKLPRKFFGDCNGVDHASVPRKLRSAMKKRNRESISPPFRDSKKLNYANGVESPKRDGLKKSRLNVKQPDPDWSRKQGVCGPITKDEEEVVETLYSLAEMFVDNEEPQNEGKLDRTSLDAGPLTLQDYSESDPPDFEAVKEDLNSICHLRIDEAAEETVNDKIPKVDYLIEPSVQDKVHGEIGSCVAQVNPPTMLAKQAEQKPLCNSVNIFIAPELHQDTVKLEQSTQLETSLERKPDIALGLTATGSQLDRQDTICQSKNNGPALWPGLSSTVPSGTCNHGSSSQFSAAKFPSWMDTAVGATRPSSFQDCSSIGKVSKVNTDKRSLKRSTTHVYISRLIRVLQIPESRDSLPLNRNQLRPQDILRQGVFMTINDFNGSRNGLNGATPARAVGNVADKNSNQVGIDSLQRRRLHQDQSQTSSASGVYNSQKQTFNFLSLSTGGGSLEAKNSSNGVENRSEQSAQPQFPYLHSHLQQQHSTLMPFPMSQAHYSSSSYPDQPAAAAQQAQIQLPPYFGNLYCGARTSPTGFTKQQQKQHQQQHLQLQQHQQNRLWASQLAAAQYRTAGNSTAMTPFPTWQNGRQDSSTQISSAQTIIPTSASQEALGPKYAQISQQQLMTISTLPHARVRRQDHHLSAVYEETGGGFQAGGALPLQLLLPYLVGEWSELVIPSDAGFWTVVAGKFGDFLELLELAGNRGSWAVVAGGF</sequence>
<proteinExistence type="predicted"/>
<dbReference type="InterPro" id="IPR040305">
    <property type="entry name" value="At1g75730-like"/>
</dbReference>
<comment type="caution">
    <text evidence="2">The sequence shown here is derived from an EMBL/GenBank/DDBJ whole genome shotgun (WGS) entry which is preliminary data.</text>
</comment>
<dbReference type="PANTHER" id="PTHR34792:SF1">
    <property type="entry name" value="OS02G0121500 PROTEIN"/>
    <property type="match status" value="1"/>
</dbReference>
<evidence type="ECO:0000313" key="2">
    <source>
        <dbReference type="EMBL" id="CAK7346213.1"/>
    </source>
</evidence>
<evidence type="ECO:0000313" key="3">
    <source>
        <dbReference type="Proteomes" id="UP001314170"/>
    </source>
</evidence>
<feature type="region of interest" description="Disordered" evidence="1">
    <location>
        <begin position="78"/>
        <end position="102"/>
    </location>
</feature>
<reference evidence="2 3" key="1">
    <citation type="submission" date="2024-01" db="EMBL/GenBank/DDBJ databases">
        <authorList>
            <person name="Waweru B."/>
        </authorList>
    </citation>
    <scope>NUCLEOTIDE SEQUENCE [LARGE SCALE GENOMIC DNA]</scope>
</reference>
<keyword evidence="3" id="KW-1185">Reference proteome</keyword>
<feature type="region of interest" description="Disordered" evidence="1">
    <location>
        <begin position="551"/>
        <end position="570"/>
    </location>
</feature>
<feature type="compositionally biased region" description="Low complexity" evidence="1">
    <location>
        <begin position="93"/>
        <end position="102"/>
    </location>
</feature>
<feature type="compositionally biased region" description="Polar residues" evidence="1">
    <location>
        <begin position="554"/>
        <end position="570"/>
    </location>
</feature>
<dbReference type="Proteomes" id="UP001314170">
    <property type="component" value="Unassembled WGS sequence"/>
</dbReference>
<protein>
    <submittedName>
        <fullName evidence="2">Uncharacterized protein</fullName>
    </submittedName>
</protein>
<name>A0AAV1S5W2_9ROSI</name>
<gene>
    <name evidence="2" type="ORF">DCAF_LOCUS18884</name>
</gene>